<dbReference type="GO" id="GO:0005829">
    <property type="term" value="C:cytosol"/>
    <property type="evidence" value="ECO:0007669"/>
    <property type="project" value="TreeGrafter"/>
</dbReference>
<evidence type="ECO:0000313" key="6">
    <source>
        <dbReference type="Proteomes" id="UP000178943"/>
    </source>
</evidence>
<keyword evidence="1" id="KW-0436">Ligase</keyword>
<protein>
    <submittedName>
        <fullName evidence="5">EF-P lysine aminoacylase GenX</fullName>
    </submittedName>
</protein>
<dbReference type="NCBIfam" id="NF006828">
    <property type="entry name" value="PRK09350.1"/>
    <property type="match status" value="1"/>
</dbReference>
<dbReference type="GO" id="GO:0005524">
    <property type="term" value="F:ATP binding"/>
    <property type="evidence" value="ECO:0007669"/>
    <property type="project" value="UniProtKB-KW"/>
</dbReference>
<dbReference type="Proteomes" id="UP000178943">
    <property type="component" value="Unassembled WGS sequence"/>
</dbReference>
<dbReference type="EMBL" id="MFGW01000135">
    <property type="protein sequence ID" value="OGF64628.1"/>
    <property type="molecule type" value="Genomic_DNA"/>
</dbReference>
<dbReference type="SUPFAM" id="SSF55681">
    <property type="entry name" value="Class II aaRS and biotin synthetases"/>
    <property type="match status" value="1"/>
</dbReference>
<keyword evidence="3" id="KW-0067">ATP-binding</keyword>
<dbReference type="GO" id="GO:0000049">
    <property type="term" value="F:tRNA binding"/>
    <property type="evidence" value="ECO:0007669"/>
    <property type="project" value="TreeGrafter"/>
</dbReference>
<evidence type="ECO:0000313" key="5">
    <source>
        <dbReference type="EMBL" id="OGF64628.1"/>
    </source>
</evidence>
<dbReference type="GO" id="GO:0006430">
    <property type="term" value="P:lysyl-tRNA aminoacylation"/>
    <property type="evidence" value="ECO:0007669"/>
    <property type="project" value="InterPro"/>
</dbReference>
<dbReference type="Pfam" id="PF00152">
    <property type="entry name" value="tRNA-synt_2"/>
    <property type="match status" value="1"/>
</dbReference>
<dbReference type="InterPro" id="IPR045864">
    <property type="entry name" value="aa-tRNA-synth_II/BPL/LPL"/>
</dbReference>
<dbReference type="PANTHER" id="PTHR42918">
    <property type="entry name" value="LYSYL-TRNA SYNTHETASE"/>
    <property type="match status" value="1"/>
</dbReference>
<dbReference type="PROSITE" id="PS50862">
    <property type="entry name" value="AA_TRNA_LIGASE_II"/>
    <property type="match status" value="1"/>
</dbReference>
<feature type="domain" description="Aminoacyl-transfer RNA synthetases class-II family profile" evidence="4">
    <location>
        <begin position="12"/>
        <end position="325"/>
    </location>
</feature>
<keyword evidence="2" id="KW-0547">Nucleotide-binding</keyword>
<comment type="caution">
    <text evidence="5">The sequence shown here is derived from an EMBL/GenBank/DDBJ whole genome shotgun (WGS) entry which is preliminary data.</text>
</comment>
<dbReference type="NCBIfam" id="TIGR00462">
    <property type="entry name" value="genX"/>
    <property type="match status" value="1"/>
</dbReference>
<dbReference type="PRINTS" id="PR00982">
    <property type="entry name" value="TRNASYNTHLYS"/>
</dbReference>
<dbReference type="InterPro" id="IPR018149">
    <property type="entry name" value="Lys-tRNA-synth_II_C"/>
</dbReference>
<dbReference type="Gene3D" id="3.30.930.10">
    <property type="entry name" value="Bira Bifunctional Protein, Domain 2"/>
    <property type="match status" value="1"/>
</dbReference>
<proteinExistence type="predicted"/>
<dbReference type="STRING" id="1817863.A2Y62_00580"/>
<dbReference type="InterPro" id="IPR006195">
    <property type="entry name" value="aa-tRNA-synth_II"/>
</dbReference>
<reference evidence="5 6" key="1">
    <citation type="journal article" date="2016" name="Nat. Commun.">
        <title>Thousands of microbial genomes shed light on interconnected biogeochemical processes in an aquifer system.</title>
        <authorList>
            <person name="Anantharaman K."/>
            <person name="Brown C.T."/>
            <person name="Hug L.A."/>
            <person name="Sharon I."/>
            <person name="Castelle C.J."/>
            <person name="Probst A.J."/>
            <person name="Thomas B.C."/>
            <person name="Singh A."/>
            <person name="Wilkins M.J."/>
            <person name="Karaoz U."/>
            <person name="Brodie E.L."/>
            <person name="Williams K.H."/>
            <person name="Hubbard S.S."/>
            <person name="Banfield J.F."/>
        </authorList>
    </citation>
    <scope>NUCLEOTIDE SEQUENCE [LARGE SCALE GENOMIC DNA]</scope>
</reference>
<organism evidence="5 6">
    <name type="scientific">Candidatus Fischerbacteria bacterium RBG_13_37_8</name>
    <dbReference type="NCBI Taxonomy" id="1817863"/>
    <lineage>
        <taxon>Bacteria</taxon>
        <taxon>Candidatus Fischeribacteriota</taxon>
    </lineage>
</organism>
<dbReference type="GO" id="GO:0004824">
    <property type="term" value="F:lysine-tRNA ligase activity"/>
    <property type="evidence" value="ECO:0007669"/>
    <property type="project" value="InterPro"/>
</dbReference>
<accession>A0A1F5VMX0</accession>
<evidence type="ECO:0000256" key="1">
    <source>
        <dbReference type="ARBA" id="ARBA00022598"/>
    </source>
</evidence>
<dbReference type="InterPro" id="IPR004525">
    <property type="entry name" value="EpmA"/>
</dbReference>
<dbReference type="InterPro" id="IPR004364">
    <property type="entry name" value="Aa-tRNA-synt_II"/>
</dbReference>
<sequence>MQYELIEKRFIIIKLIRDFFHSEGFTEVDTPLLCTSPGIEPYLEPFTTRCRFPGKKQKMYYLPYSPEFFMKRLLANGFNTIFQIAHCFRNEELSQFHQPEFLMLEWYRKNATYLNLMEDVKKLFTYISSFSHFNKLQNSKEHNNLTLSWEYISVKELFLRYLNINLDHCKESLPFYTQLIKAGIPVDPHFQNDWNTLFFSAFLNAIEPHLKGTAPLFITDYPASVSALAKTKSDDVFYAERFELYINTIEIVNGCTELTDYQEHLQRYQQCNAERTGSRKKPYPLDKVFLYAIKNDFPASAGAALGIDRLIMLFLDQNNISNIMPFPVY</sequence>
<evidence type="ECO:0000259" key="4">
    <source>
        <dbReference type="PROSITE" id="PS50862"/>
    </source>
</evidence>
<evidence type="ECO:0000256" key="3">
    <source>
        <dbReference type="ARBA" id="ARBA00022840"/>
    </source>
</evidence>
<name>A0A1F5VMX0_9BACT</name>
<gene>
    <name evidence="5" type="ORF">A2Y62_00580</name>
</gene>
<dbReference type="AlphaFoldDB" id="A0A1F5VMX0"/>
<evidence type="ECO:0000256" key="2">
    <source>
        <dbReference type="ARBA" id="ARBA00022741"/>
    </source>
</evidence>
<dbReference type="PANTHER" id="PTHR42918:SF6">
    <property type="entry name" value="ELONGATION FACTOR P--(R)-BETA-LYSINE LIGASE"/>
    <property type="match status" value="1"/>
</dbReference>